<reference evidence="6 7" key="1">
    <citation type="journal article" date="2015" name="Microbiome">
        <title>Genomic resolution of linkages in carbon, nitrogen, and sulfur cycling among widespread estuary sediment bacteria.</title>
        <authorList>
            <person name="Baker B.J."/>
            <person name="Lazar C.S."/>
            <person name="Teske A.P."/>
            <person name="Dick G.J."/>
        </authorList>
    </citation>
    <scope>NUCLEOTIDE SEQUENCE [LARGE SCALE GENOMIC DNA]</scope>
    <source>
        <strain evidence="6">DG_26</strain>
    </source>
</reference>
<dbReference type="Pfam" id="PF01551">
    <property type="entry name" value="Peptidase_M23"/>
    <property type="match status" value="1"/>
</dbReference>
<keyword evidence="2" id="KW-0175">Coiled coil</keyword>
<dbReference type="InterPro" id="IPR011055">
    <property type="entry name" value="Dup_hybrid_motif"/>
</dbReference>
<keyword evidence="1" id="KW-0732">Signal</keyword>
<evidence type="ECO:0000256" key="1">
    <source>
        <dbReference type="ARBA" id="ARBA00022729"/>
    </source>
</evidence>
<evidence type="ECO:0000313" key="6">
    <source>
        <dbReference type="EMBL" id="KPJ50993.1"/>
    </source>
</evidence>
<dbReference type="Pfam" id="PF24568">
    <property type="entry name" value="CC_PcsB"/>
    <property type="match status" value="1"/>
</dbReference>
<dbReference type="GO" id="GO:0004222">
    <property type="term" value="F:metalloendopeptidase activity"/>
    <property type="evidence" value="ECO:0007669"/>
    <property type="project" value="TreeGrafter"/>
</dbReference>
<gene>
    <name evidence="6" type="ORF">AMJ40_01190</name>
</gene>
<dbReference type="Gene3D" id="6.10.250.3150">
    <property type="match status" value="1"/>
</dbReference>
<dbReference type="PANTHER" id="PTHR21666:SF270">
    <property type="entry name" value="MUREIN HYDROLASE ACTIVATOR ENVC"/>
    <property type="match status" value="1"/>
</dbReference>
<dbReference type="SUPFAM" id="SSF51261">
    <property type="entry name" value="Duplicated hybrid motif"/>
    <property type="match status" value="1"/>
</dbReference>
<evidence type="ECO:0000256" key="2">
    <source>
        <dbReference type="SAM" id="Coils"/>
    </source>
</evidence>
<dbReference type="AlphaFoldDB" id="A0A0S7WLJ1"/>
<feature type="coiled-coil region" evidence="2">
    <location>
        <begin position="41"/>
        <end position="110"/>
    </location>
</feature>
<feature type="domain" description="M23ase beta-sheet core" evidence="4">
    <location>
        <begin position="292"/>
        <end position="384"/>
    </location>
</feature>
<sequence length="391" mass="45107">MRNIDCLEVRKLGILIVLACAFSGTLVHPQDTEIIKREAELSRIRESLHECRRRKNEIEEEKQSTLARLEVLSEELELTEDLIDAVKREESSLKTDVGALKKRVERMEERLKTRRLVLGGRLRELYKRGKAHDLELLLFSKSFSDAVKKIKYVMVIAEQDKRLIDSTGVLIRSLVEERERLSQKMEKERKLREEKESEKKNMEKDRRTKEEILDRLKDEREEKEKLEKELEEAERRVTELIESLERERLKGGQRFEGTGLSERKGKLQWPVEGEVSSGFGKKTHPVYKTVTQNNGIDIEAEYGAPVHSVARGKVVYAGRFLGYGQVVLLDHGEGYYTLYAHLSQITAPPGSVVDENIIIGYVGSSLDGSLLHFEVRQKGKPEDPLVWLKSR</sequence>
<comment type="caution">
    <text evidence="6">The sequence shown here is derived from an EMBL/GenBank/DDBJ whole genome shotgun (WGS) entry which is preliminary data.</text>
</comment>
<name>A0A0S7WLJ1_UNCT6</name>
<evidence type="ECO:0000259" key="4">
    <source>
        <dbReference type="Pfam" id="PF01551"/>
    </source>
</evidence>
<dbReference type="CDD" id="cd12797">
    <property type="entry name" value="M23_peptidase"/>
    <property type="match status" value="1"/>
</dbReference>
<feature type="domain" description="Peptidoglycan hydrolase PcsB coiled-coil" evidence="5">
    <location>
        <begin position="105"/>
        <end position="166"/>
    </location>
</feature>
<dbReference type="EMBL" id="LIZT01000008">
    <property type="protein sequence ID" value="KPJ50993.1"/>
    <property type="molecule type" value="Genomic_DNA"/>
</dbReference>
<feature type="region of interest" description="Disordered" evidence="3">
    <location>
        <begin position="185"/>
        <end position="207"/>
    </location>
</feature>
<protein>
    <submittedName>
        <fullName evidence="6">Uncharacterized protein</fullName>
    </submittedName>
</protein>
<proteinExistence type="predicted"/>
<dbReference type="InterPro" id="IPR057309">
    <property type="entry name" value="PcsB_CC"/>
</dbReference>
<evidence type="ECO:0000256" key="3">
    <source>
        <dbReference type="SAM" id="MobiDB-lite"/>
    </source>
</evidence>
<accession>A0A0S7WLJ1</accession>
<evidence type="ECO:0000313" key="7">
    <source>
        <dbReference type="Proteomes" id="UP000051124"/>
    </source>
</evidence>
<evidence type="ECO:0000259" key="5">
    <source>
        <dbReference type="Pfam" id="PF24568"/>
    </source>
</evidence>
<dbReference type="InterPro" id="IPR016047">
    <property type="entry name" value="M23ase_b-sheet_dom"/>
</dbReference>
<dbReference type="PANTHER" id="PTHR21666">
    <property type="entry name" value="PEPTIDASE-RELATED"/>
    <property type="match status" value="1"/>
</dbReference>
<dbReference type="InterPro" id="IPR050570">
    <property type="entry name" value="Cell_wall_metabolism_enzyme"/>
</dbReference>
<dbReference type="Proteomes" id="UP000051124">
    <property type="component" value="Unassembled WGS sequence"/>
</dbReference>
<dbReference type="Gene3D" id="2.70.70.10">
    <property type="entry name" value="Glucose Permease (Domain IIA)"/>
    <property type="match status" value="1"/>
</dbReference>
<organism evidence="6 7">
    <name type="scientific">candidate division TA06 bacterium DG_26</name>
    <dbReference type="NCBI Taxonomy" id="1703771"/>
    <lineage>
        <taxon>Bacteria</taxon>
        <taxon>Bacteria division TA06</taxon>
    </lineage>
</organism>